<keyword evidence="1" id="KW-0472">Membrane</keyword>
<feature type="transmembrane region" description="Helical" evidence="1">
    <location>
        <begin position="48"/>
        <end position="69"/>
    </location>
</feature>
<reference evidence="2 3" key="1">
    <citation type="submission" date="2016-06" db="EMBL/GenBank/DDBJ databases">
        <authorList>
            <person name="Kjaerup R.B."/>
            <person name="Dalgaard T.S."/>
            <person name="Juul-Madsen H.R."/>
        </authorList>
    </citation>
    <scope>NUCLEOTIDE SEQUENCE [LARGE SCALE GENOMIC DNA]</scope>
    <source>
        <strain evidence="2 3">DSM 44871</strain>
    </source>
</reference>
<dbReference type="Pfam" id="PF19832">
    <property type="entry name" value="DUF6313"/>
    <property type="match status" value="1"/>
</dbReference>
<evidence type="ECO:0000313" key="2">
    <source>
        <dbReference type="EMBL" id="SCF42622.1"/>
    </source>
</evidence>
<dbReference type="Proteomes" id="UP000198864">
    <property type="component" value="Unassembled WGS sequence"/>
</dbReference>
<dbReference type="InterPro" id="IPR046280">
    <property type="entry name" value="DUF6313"/>
</dbReference>
<dbReference type="EMBL" id="FMCR01000009">
    <property type="protein sequence ID" value="SCF42622.1"/>
    <property type="molecule type" value="Genomic_DNA"/>
</dbReference>
<dbReference type="RefSeq" id="WP_141710503.1">
    <property type="nucleotide sequence ID" value="NZ_FMCR01000009.1"/>
</dbReference>
<gene>
    <name evidence="2" type="ORF">GA0070561_6623</name>
</gene>
<feature type="transmembrane region" description="Helical" evidence="1">
    <location>
        <begin position="89"/>
        <end position="117"/>
    </location>
</feature>
<keyword evidence="1" id="KW-0812">Transmembrane</keyword>
<proteinExistence type="predicted"/>
<dbReference type="AlphaFoldDB" id="A0A1C5ABK0"/>
<keyword evidence="1" id="KW-1133">Transmembrane helix</keyword>
<accession>A0A1C5ABK0</accession>
<evidence type="ECO:0000313" key="3">
    <source>
        <dbReference type="Proteomes" id="UP000198864"/>
    </source>
</evidence>
<dbReference type="STRING" id="285676.GA0070561_6623"/>
<protein>
    <submittedName>
        <fullName evidence="2">Uncharacterized protein</fullName>
    </submittedName>
</protein>
<evidence type="ECO:0000256" key="1">
    <source>
        <dbReference type="SAM" id="Phobius"/>
    </source>
</evidence>
<sequence>MPPSPAVNARVPLLPPPPDRVRDRLRRWVRAWGAYTGLRHWLLVRGTILSAIFAALYLTSGVVIGWRTTYDVAIGITSPGDPSVSVPALAWPVSLAGWLAAPAVFGAVAGVVISFAIAGRRQRPIGEVLAKAGDS</sequence>
<name>A0A1C5ABK0_9ACTN</name>
<organism evidence="2 3">
    <name type="scientific">Micromonospora saelicesensis</name>
    <dbReference type="NCBI Taxonomy" id="285676"/>
    <lineage>
        <taxon>Bacteria</taxon>
        <taxon>Bacillati</taxon>
        <taxon>Actinomycetota</taxon>
        <taxon>Actinomycetes</taxon>
        <taxon>Micromonosporales</taxon>
        <taxon>Micromonosporaceae</taxon>
        <taxon>Micromonospora</taxon>
    </lineage>
</organism>